<dbReference type="PANTHER" id="PTHR46880">
    <property type="entry name" value="RAS-ASSOCIATING DOMAIN-CONTAINING PROTEIN"/>
    <property type="match status" value="1"/>
</dbReference>
<dbReference type="EMBL" id="VUJU01004616">
    <property type="protein sequence ID" value="KAF0753799.1"/>
    <property type="molecule type" value="Genomic_DNA"/>
</dbReference>
<name>A0A6G0YDW3_APHCR</name>
<dbReference type="Proteomes" id="UP000478052">
    <property type="component" value="Unassembled WGS sequence"/>
</dbReference>
<dbReference type="OrthoDB" id="6781255at2759"/>
<dbReference type="InterPro" id="IPR012337">
    <property type="entry name" value="RNaseH-like_sf"/>
</dbReference>
<evidence type="ECO:0000313" key="1">
    <source>
        <dbReference type="EMBL" id="KAF0753799.1"/>
    </source>
</evidence>
<protein>
    <submittedName>
        <fullName evidence="1">E3 SUMO-protein ligase KIAA1586-like</fullName>
    </submittedName>
</protein>
<organism evidence="1 2">
    <name type="scientific">Aphis craccivora</name>
    <name type="common">Cowpea aphid</name>
    <dbReference type="NCBI Taxonomy" id="307492"/>
    <lineage>
        <taxon>Eukaryota</taxon>
        <taxon>Metazoa</taxon>
        <taxon>Ecdysozoa</taxon>
        <taxon>Arthropoda</taxon>
        <taxon>Hexapoda</taxon>
        <taxon>Insecta</taxon>
        <taxon>Pterygota</taxon>
        <taxon>Neoptera</taxon>
        <taxon>Paraneoptera</taxon>
        <taxon>Hemiptera</taxon>
        <taxon>Sternorrhyncha</taxon>
        <taxon>Aphidomorpha</taxon>
        <taxon>Aphidoidea</taxon>
        <taxon>Aphididae</taxon>
        <taxon>Aphidini</taxon>
        <taxon>Aphis</taxon>
        <taxon>Aphis</taxon>
    </lineage>
</organism>
<proteinExistence type="predicted"/>
<gene>
    <name evidence="1" type="ORF">FWK35_00014668</name>
</gene>
<keyword evidence="2" id="KW-1185">Reference proteome</keyword>
<dbReference type="PANTHER" id="PTHR46880:SF5">
    <property type="entry name" value="DUF4371 DOMAIN-CONTAINING PROTEIN"/>
    <property type="match status" value="1"/>
</dbReference>
<sequence length="296" mass="34683">MEVFYIKPEYLRLNDISKIQYRNPINFLPSEKVYLRGTCSVALENNHSIPKAAQEQFRNNCLNFYIECCHQIFKRFPFNSPNVHLLKSLSFLNPNQIKDISSIASISSKFPKLNFNLNAIDREWRQLRNENLNFNDEMIEFWKTVKGIKINNEEVYPLINTLVSHVLLLPQSSACVERLFSCINLNKTKTRNRLSTETLTGILLSKNFLNRQNKNCFNFDIPKDIMDKFNANMQGPINCEKNDFVNAARINKRDFYVHDFLTGDTDLVETAQLQDDMINLCKRGGFSVRKWWVFQS</sequence>
<keyword evidence="1" id="KW-0436">Ligase</keyword>
<evidence type="ECO:0000313" key="2">
    <source>
        <dbReference type="Proteomes" id="UP000478052"/>
    </source>
</evidence>
<comment type="caution">
    <text evidence="1">The sequence shown here is derived from an EMBL/GenBank/DDBJ whole genome shotgun (WGS) entry which is preliminary data.</text>
</comment>
<dbReference type="GO" id="GO:0016874">
    <property type="term" value="F:ligase activity"/>
    <property type="evidence" value="ECO:0007669"/>
    <property type="project" value="UniProtKB-KW"/>
</dbReference>
<reference evidence="1 2" key="1">
    <citation type="submission" date="2019-08" db="EMBL/GenBank/DDBJ databases">
        <title>Whole genome of Aphis craccivora.</title>
        <authorList>
            <person name="Voronova N.V."/>
            <person name="Shulinski R.S."/>
            <person name="Bandarenka Y.V."/>
            <person name="Zhorov D.G."/>
            <person name="Warner D."/>
        </authorList>
    </citation>
    <scope>NUCLEOTIDE SEQUENCE [LARGE SCALE GENOMIC DNA]</scope>
    <source>
        <strain evidence="1">180601</strain>
        <tissue evidence="1">Whole Body</tissue>
    </source>
</reference>
<dbReference type="SUPFAM" id="SSF53098">
    <property type="entry name" value="Ribonuclease H-like"/>
    <property type="match status" value="1"/>
</dbReference>
<accession>A0A6G0YDW3</accession>
<dbReference type="AlphaFoldDB" id="A0A6G0YDW3"/>